<evidence type="ECO:0000313" key="3">
    <source>
        <dbReference type="Proteomes" id="UP000187203"/>
    </source>
</evidence>
<feature type="region of interest" description="Disordered" evidence="1">
    <location>
        <begin position="27"/>
        <end position="55"/>
    </location>
</feature>
<dbReference type="AlphaFoldDB" id="A0A1R3GCZ3"/>
<dbReference type="EMBL" id="AWUE01022815">
    <property type="protein sequence ID" value="OMO55949.1"/>
    <property type="molecule type" value="Genomic_DNA"/>
</dbReference>
<sequence length="55" mass="5983">MALGKNLMPKLCEGELASEVPAGLSRAKQNSTTHLMSFSPSNQGQKPIDHLQNFE</sequence>
<dbReference type="Proteomes" id="UP000187203">
    <property type="component" value="Unassembled WGS sequence"/>
</dbReference>
<comment type="caution">
    <text evidence="2">The sequence shown here is derived from an EMBL/GenBank/DDBJ whole genome shotgun (WGS) entry which is preliminary data.</text>
</comment>
<keyword evidence="3" id="KW-1185">Reference proteome</keyword>
<feature type="compositionally biased region" description="Polar residues" evidence="1">
    <location>
        <begin position="27"/>
        <end position="45"/>
    </location>
</feature>
<organism evidence="2 3">
    <name type="scientific">Corchorus olitorius</name>
    <dbReference type="NCBI Taxonomy" id="93759"/>
    <lineage>
        <taxon>Eukaryota</taxon>
        <taxon>Viridiplantae</taxon>
        <taxon>Streptophyta</taxon>
        <taxon>Embryophyta</taxon>
        <taxon>Tracheophyta</taxon>
        <taxon>Spermatophyta</taxon>
        <taxon>Magnoliopsida</taxon>
        <taxon>eudicotyledons</taxon>
        <taxon>Gunneridae</taxon>
        <taxon>Pentapetalae</taxon>
        <taxon>rosids</taxon>
        <taxon>malvids</taxon>
        <taxon>Malvales</taxon>
        <taxon>Malvaceae</taxon>
        <taxon>Grewioideae</taxon>
        <taxon>Apeibeae</taxon>
        <taxon>Corchorus</taxon>
    </lineage>
</organism>
<accession>A0A1R3GCZ3</accession>
<name>A0A1R3GCZ3_9ROSI</name>
<gene>
    <name evidence="2" type="ORF">COLO4_35833</name>
</gene>
<proteinExistence type="predicted"/>
<protein>
    <submittedName>
        <fullName evidence="2">Uncharacterized protein</fullName>
    </submittedName>
</protein>
<evidence type="ECO:0000313" key="2">
    <source>
        <dbReference type="EMBL" id="OMO55949.1"/>
    </source>
</evidence>
<evidence type="ECO:0000256" key="1">
    <source>
        <dbReference type="SAM" id="MobiDB-lite"/>
    </source>
</evidence>
<reference evidence="3" key="1">
    <citation type="submission" date="2013-09" db="EMBL/GenBank/DDBJ databases">
        <title>Corchorus olitorius genome sequencing.</title>
        <authorList>
            <person name="Alam M."/>
            <person name="Haque M.S."/>
            <person name="Islam M.S."/>
            <person name="Emdad E.M."/>
            <person name="Islam M.M."/>
            <person name="Ahmed B."/>
            <person name="Halim A."/>
            <person name="Hossen Q.M.M."/>
            <person name="Hossain M.Z."/>
            <person name="Ahmed R."/>
            <person name="Khan M.M."/>
            <person name="Islam R."/>
            <person name="Rashid M.M."/>
            <person name="Khan S.A."/>
            <person name="Rahman M.S."/>
            <person name="Alam M."/>
            <person name="Yahiya A.S."/>
            <person name="Khan M.S."/>
            <person name="Azam M.S."/>
            <person name="Haque T."/>
            <person name="Lashkar M.Z.H."/>
            <person name="Akhand A.I."/>
            <person name="Morshed G."/>
            <person name="Roy S."/>
            <person name="Uddin K.S."/>
            <person name="Rabeya T."/>
            <person name="Hossain A.S."/>
            <person name="Chowdhury A."/>
            <person name="Snigdha A.R."/>
            <person name="Mortoza M.S."/>
            <person name="Matin S.A."/>
            <person name="Hoque S.M.E."/>
            <person name="Islam M.K."/>
            <person name="Roy D.K."/>
            <person name="Haider R."/>
            <person name="Moosa M.M."/>
            <person name="Elias S.M."/>
            <person name="Hasan A.M."/>
            <person name="Jahan S."/>
            <person name="Shafiuddin M."/>
            <person name="Mahmood N."/>
            <person name="Shommy N.S."/>
        </authorList>
    </citation>
    <scope>NUCLEOTIDE SEQUENCE [LARGE SCALE GENOMIC DNA]</scope>
    <source>
        <strain evidence="3">cv. O-4</strain>
    </source>
</reference>